<dbReference type="PROSITE" id="PS50089">
    <property type="entry name" value="ZF_RING_2"/>
    <property type="match status" value="1"/>
</dbReference>
<gene>
    <name evidence="12" type="primary">LOC102080044</name>
</gene>
<dbReference type="InterPro" id="IPR058030">
    <property type="entry name" value="TRIM8/14/16/25/29/45/65_CC"/>
</dbReference>
<evidence type="ECO:0000313" key="13">
    <source>
        <dbReference type="Proteomes" id="UP000005207"/>
    </source>
</evidence>
<evidence type="ECO:0000256" key="2">
    <source>
        <dbReference type="ARBA" id="ARBA00022723"/>
    </source>
</evidence>
<dbReference type="CDD" id="cd19769">
    <property type="entry name" value="Bbox2_TRIM16-like"/>
    <property type="match status" value="1"/>
</dbReference>
<keyword evidence="2" id="KW-0479">Metal-binding</keyword>
<protein>
    <submittedName>
        <fullName evidence="12">Tripartite motif-containing protein 16-like</fullName>
    </submittedName>
</protein>
<dbReference type="RefSeq" id="XP_019210460.1">
    <property type="nucleotide sequence ID" value="XM_019354915.1"/>
</dbReference>
<feature type="domain" description="B box-type" evidence="10">
    <location>
        <begin position="149"/>
        <end position="189"/>
    </location>
</feature>
<evidence type="ECO:0000256" key="7">
    <source>
        <dbReference type="SAM" id="Coils"/>
    </source>
</evidence>
<accession>A0A669BB86</accession>
<name>A0A669BB86_ORENI</name>
<dbReference type="SUPFAM" id="SSF57845">
    <property type="entry name" value="B-box zinc-binding domain"/>
    <property type="match status" value="1"/>
</dbReference>
<keyword evidence="7" id="KW-0175">Coiled coil</keyword>
<dbReference type="InterPro" id="IPR003879">
    <property type="entry name" value="Butyrophylin_SPRY"/>
</dbReference>
<dbReference type="Gene3D" id="2.60.120.920">
    <property type="match status" value="1"/>
</dbReference>
<dbReference type="Pfam" id="PF00622">
    <property type="entry name" value="SPRY"/>
    <property type="match status" value="1"/>
</dbReference>
<dbReference type="SUPFAM" id="SSF49899">
    <property type="entry name" value="Concanavalin A-like lectins/glucanases"/>
    <property type="match status" value="1"/>
</dbReference>
<dbReference type="GO" id="GO:0005737">
    <property type="term" value="C:cytoplasm"/>
    <property type="evidence" value="ECO:0007669"/>
    <property type="project" value="UniProtKB-ARBA"/>
</dbReference>
<dbReference type="InterPro" id="IPR051051">
    <property type="entry name" value="E3_ubiq-ligase_TRIM/RNF"/>
</dbReference>
<organism evidence="12 13">
    <name type="scientific">Oreochromis niloticus</name>
    <name type="common">Nile tilapia</name>
    <name type="synonym">Tilapia nilotica</name>
    <dbReference type="NCBI Taxonomy" id="8128"/>
    <lineage>
        <taxon>Eukaryota</taxon>
        <taxon>Metazoa</taxon>
        <taxon>Chordata</taxon>
        <taxon>Craniata</taxon>
        <taxon>Vertebrata</taxon>
        <taxon>Euteleostomi</taxon>
        <taxon>Actinopterygii</taxon>
        <taxon>Neopterygii</taxon>
        <taxon>Teleostei</taxon>
        <taxon>Neoteleostei</taxon>
        <taxon>Acanthomorphata</taxon>
        <taxon>Ovalentaria</taxon>
        <taxon>Cichlomorphae</taxon>
        <taxon>Cichliformes</taxon>
        <taxon>Cichlidae</taxon>
        <taxon>African cichlids</taxon>
        <taxon>Pseudocrenilabrinae</taxon>
        <taxon>Oreochromini</taxon>
        <taxon>Oreochromis</taxon>
    </lineage>
</organism>
<keyword evidence="13" id="KW-1185">Reference proteome</keyword>
<reference evidence="12" key="2">
    <citation type="submission" date="2025-08" db="UniProtKB">
        <authorList>
            <consortium name="Ensembl"/>
        </authorList>
    </citation>
    <scope>IDENTIFICATION</scope>
</reference>
<evidence type="ECO:0000256" key="5">
    <source>
        <dbReference type="ARBA" id="ARBA00022859"/>
    </source>
</evidence>
<keyword evidence="1" id="KW-0399">Innate immunity</keyword>
<dbReference type="SMART" id="SM00336">
    <property type="entry name" value="BBOX"/>
    <property type="match status" value="1"/>
</dbReference>
<dbReference type="GO" id="GO:0045087">
    <property type="term" value="P:innate immune response"/>
    <property type="evidence" value="ECO:0007669"/>
    <property type="project" value="UniProtKB-KW"/>
</dbReference>
<feature type="coiled-coil region" evidence="7">
    <location>
        <begin position="269"/>
        <end position="296"/>
    </location>
</feature>
<dbReference type="GO" id="GO:0008270">
    <property type="term" value="F:zinc ion binding"/>
    <property type="evidence" value="ECO:0007669"/>
    <property type="project" value="UniProtKB-KW"/>
</dbReference>
<evidence type="ECO:0000256" key="8">
    <source>
        <dbReference type="SAM" id="MobiDB-lite"/>
    </source>
</evidence>
<dbReference type="CDD" id="cd16040">
    <property type="entry name" value="SPRY_PRY_SNTX"/>
    <property type="match status" value="1"/>
</dbReference>
<dbReference type="InterPro" id="IPR001870">
    <property type="entry name" value="B30.2/SPRY"/>
</dbReference>
<dbReference type="Gene3D" id="4.10.830.40">
    <property type="match status" value="1"/>
</dbReference>
<dbReference type="OMA" id="HERFCCP"/>
<dbReference type="PROSITE" id="PS50188">
    <property type="entry name" value="B302_SPRY"/>
    <property type="match status" value="1"/>
</dbReference>
<evidence type="ECO:0000256" key="1">
    <source>
        <dbReference type="ARBA" id="ARBA00022588"/>
    </source>
</evidence>
<dbReference type="SMART" id="SM00449">
    <property type="entry name" value="SPRY"/>
    <property type="match status" value="1"/>
</dbReference>
<dbReference type="InterPro" id="IPR013083">
    <property type="entry name" value="Znf_RING/FYVE/PHD"/>
</dbReference>
<dbReference type="InterPro" id="IPR013320">
    <property type="entry name" value="ConA-like_dom_sf"/>
</dbReference>
<reference evidence="13" key="1">
    <citation type="submission" date="2012-01" db="EMBL/GenBank/DDBJ databases">
        <title>The Genome Sequence of Oreochromis niloticus (Nile Tilapia).</title>
        <authorList>
            <consortium name="Broad Institute Genome Assembly Team"/>
            <consortium name="Broad Institute Sequencing Platform"/>
            <person name="Di Palma F."/>
            <person name="Johnson J."/>
            <person name="Lander E.S."/>
            <person name="Lindblad-Toh K."/>
        </authorList>
    </citation>
    <scope>NUCLEOTIDE SEQUENCE [LARGE SCALE GENOMIC DNA]</scope>
</reference>
<dbReference type="Gene3D" id="3.30.160.60">
    <property type="entry name" value="Classic Zinc Finger"/>
    <property type="match status" value="1"/>
</dbReference>
<dbReference type="InterPro" id="IPR006574">
    <property type="entry name" value="PRY"/>
</dbReference>
<evidence type="ECO:0000259" key="11">
    <source>
        <dbReference type="PROSITE" id="PS50188"/>
    </source>
</evidence>
<dbReference type="PANTHER" id="PTHR25465:SF5">
    <property type="entry name" value="E3 UBIQUITIN_ISG15 LIGASE TRIM25-RELATED"/>
    <property type="match status" value="1"/>
</dbReference>
<feature type="domain" description="RING-type" evidence="9">
    <location>
        <begin position="15"/>
        <end position="58"/>
    </location>
</feature>
<dbReference type="Pfam" id="PF13765">
    <property type="entry name" value="PRY"/>
    <property type="match status" value="1"/>
</dbReference>
<feature type="region of interest" description="Disordered" evidence="8">
    <location>
        <begin position="454"/>
        <end position="474"/>
    </location>
</feature>
<dbReference type="GeneID" id="102080044"/>
<evidence type="ECO:0000259" key="10">
    <source>
        <dbReference type="PROSITE" id="PS50119"/>
    </source>
</evidence>
<dbReference type="Pfam" id="PF15227">
    <property type="entry name" value="zf-C3HC4_4"/>
    <property type="match status" value="1"/>
</dbReference>
<dbReference type="SMART" id="SM00184">
    <property type="entry name" value="RING"/>
    <property type="match status" value="1"/>
</dbReference>
<dbReference type="PANTHER" id="PTHR25465">
    <property type="entry name" value="B-BOX DOMAIN CONTAINING"/>
    <property type="match status" value="1"/>
</dbReference>
<dbReference type="GeneTree" id="ENSGT01150000286950"/>
<dbReference type="InterPro" id="IPR017907">
    <property type="entry name" value="Znf_RING_CS"/>
</dbReference>
<sequence length="716" mass="81090">MAEQGFKLDEEKFFCSICLDLLNEPVTTSCGHSFCKSCIRNHWDAEDQKGTYTCPQCRQAFMSRPVLGKNTMLADLVEELKKNVVQAAPHPQHYAEPGDVACDVCTERKLKASKSCLQCMASYCELHLQPHYESPNFQRHKLVEALAKLQENMCSVHSKVKELFCHSDQQCICSVCAMEEHSGHDTVSAIAERTERQRELGPRWQKIQQRIQDREKHMKLLQQQMEAIASSADKAMRDTQTMFNQLHRLVEKRSSDVQQQIRFQQQTELSRAKELQKKLQQEVTDLRRRDAELEQLSRTEDHGQFLLSYPLLLGLSESTHSASINIHPQSYFQEVTAAVSELVNKLQCILSQDWSEVSLTEGETLLRTEQHKTLVKQQMHLVPPPPPCLQPPTESRTSVKQQPWLVPPPPLIPSLQPPAESKTLVKQQPCLVPPPLPYIQTLDELKTLMKKQLHLVPPPSPPPPSLQPSVESKTFANQQPCLVLPEESKTLVKQQPHLVLPPPSLRLPAESKSLVRQQPCLVLPPPLLQSPVEPKTRDEFLQYSQHITLDPNTVNKGLELSEGNRKVTWINKIQSYPDHADRFIDTFQVLSRESLTGRCYWEVKRTRSVSVAVAYRSISRTGSGSVFGDNDKSWATYCCLSKYEFKHDSIVTFLSGLRSSTVGVYLDHSAGILSFYSVSETMTLLHRVQTTFTQPLHAGLWVGFGSSAELVSTSVV</sequence>
<feature type="compositionally biased region" description="Pro residues" evidence="8">
    <location>
        <begin position="456"/>
        <end position="466"/>
    </location>
</feature>
<dbReference type="Pfam" id="PF25600">
    <property type="entry name" value="TRIM_CC"/>
    <property type="match status" value="1"/>
</dbReference>
<dbReference type="Ensembl" id="ENSONIT00000034836.1">
    <property type="protein sequence ID" value="ENSONIP00000031735.1"/>
    <property type="gene ID" value="ENSONIG00000030422.1"/>
</dbReference>
<dbReference type="OrthoDB" id="6105938at2759"/>
<dbReference type="SMART" id="SM00589">
    <property type="entry name" value="PRY"/>
    <property type="match status" value="1"/>
</dbReference>
<keyword evidence="3 6" id="KW-0863">Zinc-finger</keyword>
<evidence type="ECO:0000313" key="12">
    <source>
        <dbReference type="Ensembl" id="ENSONIP00000031735.1"/>
    </source>
</evidence>
<dbReference type="KEGG" id="onl:102080044"/>
<dbReference type="Proteomes" id="UP000005207">
    <property type="component" value="Linkage group LG9"/>
</dbReference>
<dbReference type="InterPro" id="IPR043136">
    <property type="entry name" value="B30.2/SPRY_sf"/>
</dbReference>
<dbReference type="PROSITE" id="PS00518">
    <property type="entry name" value="ZF_RING_1"/>
    <property type="match status" value="1"/>
</dbReference>
<dbReference type="Pfam" id="PF00643">
    <property type="entry name" value="zf-B_box"/>
    <property type="match status" value="1"/>
</dbReference>
<dbReference type="InterPro" id="IPR000315">
    <property type="entry name" value="Znf_B-box"/>
</dbReference>
<feature type="region of interest" description="Disordered" evidence="8">
    <location>
        <begin position="382"/>
        <end position="401"/>
    </location>
</feature>
<dbReference type="PROSITE" id="PS50119">
    <property type="entry name" value="ZF_BBOX"/>
    <property type="match status" value="1"/>
</dbReference>
<dbReference type="AlphaFoldDB" id="A0A669BB86"/>
<evidence type="ECO:0000259" key="9">
    <source>
        <dbReference type="PROSITE" id="PS50089"/>
    </source>
</evidence>
<dbReference type="PRINTS" id="PR01407">
    <property type="entry name" value="BUTYPHLNCDUF"/>
</dbReference>
<dbReference type="InParanoid" id="A0A669BB86"/>
<dbReference type="SUPFAM" id="SSF57850">
    <property type="entry name" value="RING/U-box"/>
    <property type="match status" value="1"/>
</dbReference>
<dbReference type="Gene3D" id="3.30.40.10">
    <property type="entry name" value="Zinc/RING finger domain, C3HC4 (zinc finger)"/>
    <property type="match status" value="1"/>
</dbReference>
<evidence type="ECO:0000256" key="6">
    <source>
        <dbReference type="PROSITE-ProRule" id="PRU00024"/>
    </source>
</evidence>
<evidence type="ECO:0000256" key="3">
    <source>
        <dbReference type="ARBA" id="ARBA00022771"/>
    </source>
</evidence>
<dbReference type="InterPro" id="IPR001841">
    <property type="entry name" value="Znf_RING"/>
</dbReference>
<evidence type="ECO:0000256" key="4">
    <source>
        <dbReference type="ARBA" id="ARBA00022833"/>
    </source>
</evidence>
<dbReference type="InterPro" id="IPR003877">
    <property type="entry name" value="SPRY_dom"/>
</dbReference>
<keyword evidence="5" id="KW-0391">Immunity</keyword>
<proteinExistence type="predicted"/>
<reference evidence="12" key="3">
    <citation type="submission" date="2025-09" db="UniProtKB">
        <authorList>
            <consortium name="Ensembl"/>
        </authorList>
    </citation>
    <scope>IDENTIFICATION</scope>
</reference>
<keyword evidence="4" id="KW-0862">Zinc</keyword>
<feature type="domain" description="B30.2/SPRY" evidence="11">
    <location>
        <begin position="527"/>
        <end position="716"/>
    </location>
</feature>